<dbReference type="Proteomes" id="UP000000763">
    <property type="component" value="Chromosome 1"/>
</dbReference>
<reference evidence="2" key="2">
    <citation type="journal article" date="2008" name="Nucleic Acids Res.">
        <title>The rice annotation project database (RAP-DB): 2008 update.</title>
        <authorList>
            <consortium name="The rice annotation project (RAP)"/>
        </authorList>
    </citation>
    <scope>GENOME REANNOTATION</scope>
    <source>
        <strain evidence="2">cv. Nipponbare</strain>
    </source>
</reference>
<protein>
    <submittedName>
        <fullName evidence="1">Uncharacterized protein</fullName>
    </submittedName>
</protein>
<proteinExistence type="predicted"/>
<dbReference type="EMBL" id="AP003444">
    <property type="protein sequence ID" value="BAD53397.1"/>
    <property type="molecule type" value="Genomic_DNA"/>
</dbReference>
<evidence type="ECO:0000313" key="1">
    <source>
        <dbReference type="EMBL" id="BAD53397.1"/>
    </source>
</evidence>
<dbReference type="AlphaFoldDB" id="Q5ZAI6"/>
<gene>
    <name evidence="1" type="primary">B1164G11.32</name>
</gene>
<accession>Q5ZAI6</accession>
<name>Q5ZAI6_ORYSJ</name>
<reference evidence="2" key="1">
    <citation type="journal article" date="2005" name="Nature">
        <title>The map-based sequence of the rice genome.</title>
        <authorList>
            <consortium name="International rice genome sequencing project (IRGSP)"/>
            <person name="Matsumoto T."/>
            <person name="Wu J."/>
            <person name="Kanamori H."/>
            <person name="Katayose Y."/>
            <person name="Fujisawa M."/>
            <person name="Namiki N."/>
            <person name="Mizuno H."/>
            <person name="Yamamoto K."/>
            <person name="Antonio B.A."/>
            <person name="Baba T."/>
            <person name="Sakata K."/>
            <person name="Nagamura Y."/>
            <person name="Aoki H."/>
            <person name="Arikawa K."/>
            <person name="Arita K."/>
            <person name="Bito T."/>
            <person name="Chiden Y."/>
            <person name="Fujitsuka N."/>
            <person name="Fukunaka R."/>
            <person name="Hamada M."/>
            <person name="Harada C."/>
            <person name="Hayashi A."/>
            <person name="Hijishita S."/>
            <person name="Honda M."/>
            <person name="Hosokawa S."/>
            <person name="Ichikawa Y."/>
            <person name="Idonuma A."/>
            <person name="Iijima M."/>
            <person name="Ikeda M."/>
            <person name="Ikeno M."/>
            <person name="Ito K."/>
            <person name="Ito S."/>
            <person name="Ito T."/>
            <person name="Ito Y."/>
            <person name="Ito Y."/>
            <person name="Iwabuchi A."/>
            <person name="Kamiya K."/>
            <person name="Karasawa W."/>
            <person name="Kurita K."/>
            <person name="Katagiri S."/>
            <person name="Kikuta A."/>
            <person name="Kobayashi H."/>
            <person name="Kobayashi N."/>
            <person name="Machita K."/>
            <person name="Maehara T."/>
            <person name="Masukawa M."/>
            <person name="Mizubayashi T."/>
            <person name="Mukai Y."/>
            <person name="Nagasaki H."/>
            <person name="Nagata Y."/>
            <person name="Naito S."/>
            <person name="Nakashima M."/>
            <person name="Nakama Y."/>
            <person name="Nakamichi Y."/>
            <person name="Nakamura M."/>
            <person name="Meguro A."/>
            <person name="Negishi M."/>
            <person name="Ohta I."/>
            <person name="Ohta T."/>
            <person name="Okamoto M."/>
            <person name="Ono N."/>
            <person name="Saji S."/>
            <person name="Sakaguchi M."/>
            <person name="Sakai K."/>
            <person name="Shibata M."/>
            <person name="Shimokawa T."/>
            <person name="Song J."/>
            <person name="Takazaki Y."/>
            <person name="Terasawa K."/>
            <person name="Tsugane M."/>
            <person name="Tsuji K."/>
            <person name="Ueda S."/>
            <person name="Waki K."/>
            <person name="Yamagata H."/>
            <person name="Yamamoto M."/>
            <person name="Yamamoto S."/>
            <person name="Yamane H."/>
            <person name="Yoshiki S."/>
            <person name="Yoshihara R."/>
            <person name="Yukawa K."/>
            <person name="Zhong H."/>
            <person name="Yano M."/>
            <person name="Yuan Q."/>
            <person name="Ouyang S."/>
            <person name="Liu J."/>
            <person name="Jones K.M."/>
            <person name="Gansberger K."/>
            <person name="Moffat K."/>
            <person name="Hill J."/>
            <person name="Bera J."/>
            <person name="Fadrosh D."/>
            <person name="Jin S."/>
            <person name="Johri S."/>
            <person name="Kim M."/>
            <person name="Overton L."/>
            <person name="Reardon M."/>
            <person name="Tsitrin T."/>
            <person name="Vuong H."/>
            <person name="Weaver B."/>
            <person name="Ciecko A."/>
            <person name="Tallon L."/>
            <person name="Jackson J."/>
            <person name="Pai G."/>
            <person name="Aken S.V."/>
            <person name="Utterback T."/>
            <person name="Reidmuller S."/>
            <person name="Feldblyum T."/>
            <person name="Hsiao J."/>
            <person name="Zismann V."/>
            <person name="Iobst S."/>
            <person name="de Vazeille A.R."/>
            <person name="Buell C.R."/>
            <person name="Ying K."/>
            <person name="Li Y."/>
            <person name="Lu T."/>
            <person name="Huang Y."/>
            <person name="Zhao Q."/>
            <person name="Feng Q."/>
            <person name="Zhang L."/>
            <person name="Zhu J."/>
            <person name="Weng Q."/>
            <person name="Mu J."/>
            <person name="Lu Y."/>
            <person name="Fan D."/>
            <person name="Liu Y."/>
            <person name="Guan J."/>
            <person name="Zhang Y."/>
            <person name="Yu S."/>
            <person name="Liu X."/>
            <person name="Zhang Y."/>
            <person name="Hong G."/>
            <person name="Han B."/>
            <person name="Choisne N."/>
            <person name="Demange N."/>
            <person name="Orjeda G."/>
            <person name="Samain S."/>
            <person name="Cattolico L."/>
            <person name="Pelletier E."/>
            <person name="Couloux A."/>
            <person name="Segurens B."/>
            <person name="Wincker P."/>
            <person name="D'Hont A."/>
            <person name="Scarpelli C."/>
            <person name="Weissenbach J."/>
            <person name="Salanoubat M."/>
            <person name="Quetier F."/>
            <person name="Yu Y."/>
            <person name="Kim H.R."/>
            <person name="Rambo T."/>
            <person name="Currie J."/>
            <person name="Collura K."/>
            <person name="Luo M."/>
            <person name="Yang T."/>
            <person name="Ammiraju J.S.S."/>
            <person name="Engler F."/>
            <person name="Soderlund C."/>
            <person name="Wing R.A."/>
            <person name="Palmer L.E."/>
            <person name="de la Bastide M."/>
            <person name="Spiegel L."/>
            <person name="Nascimento L."/>
            <person name="Zutavern T."/>
            <person name="O'Shaughnessy A."/>
            <person name="Dike S."/>
            <person name="Dedhia N."/>
            <person name="Preston R."/>
            <person name="Balija V."/>
            <person name="McCombie W.R."/>
            <person name="Chow T."/>
            <person name="Chen H."/>
            <person name="Chung M."/>
            <person name="Chen C."/>
            <person name="Shaw J."/>
            <person name="Wu H."/>
            <person name="Hsiao K."/>
            <person name="Chao Y."/>
            <person name="Chu M."/>
            <person name="Cheng C."/>
            <person name="Hour A."/>
            <person name="Lee P."/>
            <person name="Lin S."/>
            <person name="Lin Y."/>
            <person name="Liou J."/>
            <person name="Liu S."/>
            <person name="Hsing Y."/>
            <person name="Raghuvanshi S."/>
            <person name="Mohanty A."/>
            <person name="Bharti A.K."/>
            <person name="Gaur A."/>
            <person name="Gupta V."/>
            <person name="Kumar D."/>
            <person name="Ravi V."/>
            <person name="Vij S."/>
            <person name="Kapur A."/>
            <person name="Khurana P."/>
            <person name="Khurana P."/>
            <person name="Khurana J.P."/>
            <person name="Tyagi A.K."/>
            <person name="Gaikwad K."/>
            <person name="Singh A."/>
            <person name="Dalal V."/>
            <person name="Srivastava S."/>
            <person name="Dixit A."/>
            <person name="Pal A.K."/>
            <person name="Ghazi I.A."/>
            <person name="Yadav M."/>
            <person name="Pandit A."/>
            <person name="Bhargava A."/>
            <person name="Sureshbabu K."/>
            <person name="Batra K."/>
            <person name="Sharma T.R."/>
            <person name="Mohapatra T."/>
            <person name="Singh N.K."/>
            <person name="Messing J."/>
            <person name="Nelson A.B."/>
            <person name="Fuks G."/>
            <person name="Kavchok S."/>
            <person name="Keizer G."/>
            <person name="Linton E."/>
            <person name="Llaca V."/>
            <person name="Song R."/>
            <person name="Tanyolac B."/>
            <person name="Young S."/>
            <person name="Ho-Il K."/>
            <person name="Hahn J.H."/>
            <person name="Sangsakoo G."/>
            <person name="Vanavichit A."/>
            <person name="de Mattos Luiz.A.T."/>
            <person name="Zimmer P.D."/>
            <person name="Malone G."/>
            <person name="Dellagostin O."/>
            <person name="de Oliveira A.C."/>
            <person name="Bevan M."/>
            <person name="Bancroft I."/>
            <person name="Minx P."/>
            <person name="Cordum H."/>
            <person name="Wilson R."/>
            <person name="Cheng Z."/>
            <person name="Jin W."/>
            <person name="Jiang J."/>
            <person name="Leong S.A."/>
            <person name="Iwama H."/>
            <person name="Gojobori T."/>
            <person name="Itoh T."/>
            <person name="Niimura Y."/>
            <person name="Fujii Y."/>
            <person name="Habara T."/>
            <person name="Sakai H."/>
            <person name="Sato Y."/>
            <person name="Wilson G."/>
            <person name="Kumar K."/>
            <person name="McCouch S."/>
            <person name="Juretic N."/>
            <person name="Hoen D."/>
            <person name="Wright S."/>
            <person name="Bruskiewich R."/>
            <person name="Bureau T."/>
            <person name="Miyao A."/>
            <person name="Hirochika H."/>
            <person name="Nishikawa T."/>
            <person name="Kadowaki K."/>
            <person name="Sugiura M."/>
            <person name="Burr B."/>
            <person name="Sasaki T."/>
        </authorList>
    </citation>
    <scope>NUCLEOTIDE SEQUENCE [LARGE SCALE GENOMIC DNA]</scope>
    <source>
        <strain evidence="2">cv. Nipponbare</strain>
    </source>
</reference>
<sequence>MGTWKRMERLVGVRMDDHHVNFSRANVNTEQPIEGFPLRLIHVDKTKTINIHSFYK</sequence>
<organism evidence="1 2">
    <name type="scientific">Oryza sativa subsp. japonica</name>
    <name type="common">Rice</name>
    <dbReference type="NCBI Taxonomy" id="39947"/>
    <lineage>
        <taxon>Eukaryota</taxon>
        <taxon>Viridiplantae</taxon>
        <taxon>Streptophyta</taxon>
        <taxon>Embryophyta</taxon>
        <taxon>Tracheophyta</taxon>
        <taxon>Spermatophyta</taxon>
        <taxon>Magnoliopsida</taxon>
        <taxon>Liliopsida</taxon>
        <taxon>Poales</taxon>
        <taxon>Poaceae</taxon>
        <taxon>BOP clade</taxon>
        <taxon>Oryzoideae</taxon>
        <taxon>Oryzeae</taxon>
        <taxon>Oryzinae</taxon>
        <taxon>Oryza</taxon>
        <taxon>Oryza sativa</taxon>
    </lineage>
</organism>
<evidence type="ECO:0000313" key="2">
    <source>
        <dbReference type="Proteomes" id="UP000000763"/>
    </source>
</evidence>